<evidence type="ECO:0000256" key="1">
    <source>
        <dbReference type="SAM" id="MobiDB-lite"/>
    </source>
</evidence>
<protein>
    <submittedName>
        <fullName evidence="2">Uncharacterized protein</fullName>
    </submittedName>
</protein>
<comment type="caution">
    <text evidence="2">The sequence shown here is derived from an EMBL/GenBank/DDBJ whole genome shotgun (WGS) entry which is preliminary data.</text>
</comment>
<evidence type="ECO:0000313" key="3">
    <source>
        <dbReference type="Proteomes" id="UP001243989"/>
    </source>
</evidence>
<dbReference type="AlphaFoldDB" id="A0AAJ0A3Q3"/>
<dbReference type="EMBL" id="JAHMHQ010000001">
    <property type="protein sequence ID" value="KAK1655529.1"/>
    <property type="molecule type" value="Genomic_DNA"/>
</dbReference>
<gene>
    <name evidence="2" type="ORF">BDP81DRAFT_388454</name>
</gene>
<sequence length="199" mass="20695">MSPHDPSLSVEQASDEIVRIERDRASSIASKPPISSPAYEPNFERVEAIVCPNCPVHGRHSTGSVPGSTLTSSEHRLSPGLISGRSASSPAAPHVTECAVAASDSKVDSDLEFSATTFPKVSDATSLAETIETISSSGRSPSTPLFEPKTPRAMVIIRDVESFGVGGKGFSDLSGDFSDLICTDRNVGPTADGPQVVAA</sequence>
<name>A0AAJ0A3Q3_9PEZI</name>
<feature type="region of interest" description="Disordered" evidence="1">
    <location>
        <begin position="60"/>
        <end position="90"/>
    </location>
</feature>
<dbReference type="Proteomes" id="UP001243989">
    <property type="component" value="Unassembled WGS sequence"/>
</dbReference>
<feature type="compositionally biased region" description="Low complexity" evidence="1">
    <location>
        <begin position="26"/>
        <end position="38"/>
    </location>
</feature>
<feature type="region of interest" description="Disordered" evidence="1">
    <location>
        <begin position="1"/>
        <end position="39"/>
    </location>
</feature>
<dbReference type="GeneID" id="85471989"/>
<evidence type="ECO:0000313" key="2">
    <source>
        <dbReference type="EMBL" id="KAK1655529.1"/>
    </source>
</evidence>
<proteinExistence type="predicted"/>
<organism evidence="2 3">
    <name type="scientific">Colletotrichum phormii</name>
    <dbReference type="NCBI Taxonomy" id="359342"/>
    <lineage>
        <taxon>Eukaryota</taxon>
        <taxon>Fungi</taxon>
        <taxon>Dikarya</taxon>
        <taxon>Ascomycota</taxon>
        <taxon>Pezizomycotina</taxon>
        <taxon>Sordariomycetes</taxon>
        <taxon>Hypocreomycetidae</taxon>
        <taxon>Glomerellales</taxon>
        <taxon>Glomerellaceae</taxon>
        <taxon>Colletotrichum</taxon>
        <taxon>Colletotrichum acutatum species complex</taxon>
    </lineage>
</organism>
<dbReference type="RefSeq" id="XP_060451573.1">
    <property type="nucleotide sequence ID" value="XM_060587127.1"/>
</dbReference>
<keyword evidence="3" id="KW-1185">Reference proteome</keyword>
<feature type="compositionally biased region" description="Basic and acidic residues" evidence="1">
    <location>
        <begin position="16"/>
        <end position="25"/>
    </location>
</feature>
<feature type="compositionally biased region" description="Polar residues" evidence="1">
    <location>
        <begin position="61"/>
        <end position="72"/>
    </location>
</feature>
<reference evidence="2" key="1">
    <citation type="submission" date="2021-06" db="EMBL/GenBank/DDBJ databases">
        <title>Comparative genomics, transcriptomics and evolutionary studies reveal genomic signatures of adaptation to plant cell wall in hemibiotrophic fungi.</title>
        <authorList>
            <consortium name="DOE Joint Genome Institute"/>
            <person name="Baroncelli R."/>
            <person name="Diaz J.F."/>
            <person name="Benocci T."/>
            <person name="Peng M."/>
            <person name="Battaglia E."/>
            <person name="Haridas S."/>
            <person name="Andreopoulos W."/>
            <person name="Labutti K."/>
            <person name="Pangilinan J."/>
            <person name="Floch G.L."/>
            <person name="Makela M.R."/>
            <person name="Henrissat B."/>
            <person name="Grigoriev I.V."/>
            <person name="Crouch J.A."/>
            <person name="De Vries R.P."/>
            <person name="Sukno S.A."/>
            <person name="Thon M.R."/>
        </authorList>
    </citation>
    <scope>NUCLEOTIDE SEQUENCE</scope>
    <source>
        <strain evidence="2">CBS 102054</strain>
    </source>
</reference>
<accession>A0AAJ0A3Q3</accession>